<keyword evidence="1" id="KW-0472">Membrane</keyword>
<comment type="caution">
    <text evidence="2">The sequence shown here is derived from an EMBL/GenBank/DDBJ whole genome shotgun (WGS) entry which is preliminary data.</text>
</comment>
<dbReference type="NCBIfam" id="NF033709">
    <property type="entry name" value="PorV_fam"/>
    <property type="match status" value="1"/>
</dbReference>
<evidence type="ECO:0008006" key="4">
    <source>
        <dbReference type="Google" id="ProtNLM"/>
    </source>
</evidence>
<keyword evidence="3" id="KW-1185">Reference proteome</keyword>
<name>A0A2W1MVE6_9FLAO</name>
<keyword evidence="1" id="KW-0812">Transmembrane</keyword>
<feature type="transmembrane region" description="Helical" evidence="1">
    <location>
        <begin position="21"/>
        <end position="40"/>
    </location>
</feature>
<reference evidence="2 3" key="1">
    <citation type="submission" date="2018-06" db="EMBL/GenBank/DDBJ databases">
        <title>The draft genome sequence of Crocinitomix sp. SM1701.</title>
        <authorList>
            <person name="Zhang X."/>
        </authorList>
    </citation>
    <scope>NUCLEOTIDE SEQUENCE [LARGE SCALE GENOMIC DNA]</scope>
    <source>
        <strain evidence="2 3">SM1701</strain>
    </source>
</reference>
<protein>
    <recommendedName>
        <fullName evidence="4">DUF3308 domain-containing protein</fullName>
    </recommendedName>
</protein>
<dbReference type="AlphaFoldDB" id="A0A2W1MVE6"/>
<gene>
    <name evidence="2" type="ORF">DNU06_16070</name>
</gene>
<sequence>MIWTIFNLWLLKEKIMKINKIINNSIAIAGLMLISTSAIAGNGDRIGSAGATELLINPWARGISIGSSGVASDIGLSSTYTNIAGLAFTPKTEIMFDRTNWLAGANINVNTAGLAQRISETTVFSVAITSLSYGEIDITTVNQPEGGIGTFKPRANSFNVGLAHEFSQSIYAGFNLKVISESIANIKGNGVGFDFGIRYVTGEQDNIRFGIALKNVGPTMAYSGDGLASLIQYSETGELASLEQRADAFELPSLLNVGAAYDFNFTETDKLTLSGSFSANSFSYDQLRIGADYGKEIGNAAFHLMAGFVYEKGIFGKTYVVDGRATALSGLTAGLSVDAIVGESRNNLGIQYAYQAVNLFSGIHTIGLAISLN</sequence>
<evidence type="ECO:0000256" key="1">
    <source>
        <dbReference type="SAM" id="Phobius"/>
    </source>
</evidence>
<organism evidence="2 3">
    <name type="scientific">Putridiphycobacter roseus</name>
    <dbReference type="NCBI Taxonomy" id="2219161"/>
    <lineage>
        <taxon>Bacteria</taxon>
        <taxon>Pseudomonadati</taxon>
        <taxon>Bacteroidota</taxon>
        <taxon>Flavobacteriia</taxon>
        <taxon>Flavobacteriales</taxon>
        <taxon>Crocinitomicaceae</taxon>
        <taxon>Putridiphycobacter</taxon>
    </lineage>
</organism>
<dbReference type="Gene3D" id="2.40.160.60">
    <property type="entry name" value="Outer membrane protein transport protein (OMPP1/FadL/TodX)"/>
    <property type="match status" value="1"/>
</dbReference>
<dbReference type="EMBL" id="QKSB01000016">
    <property type="protein sequence ID" value="PZE15787.1"/>
    <property type="molecule type" value="Genomic_DNA"/>
</dbReference>
<evidence type="ECO:0000313" key="3">
    <source>
        <dbReference type="Proteomes" id="UP000249248"/>
    </source>
</evidence>
<accession>A0A2W1MVE6</accession>
<proteinExistence type="predicted"/>
<dbReference type="SUPFAM" id="SSF56935">
    <property type="entry name" value="Porins"/>
    <property type="match status" value="1"/>
</dbReference>
<dbReference type="Proteomes" id="UP000249248">
    <property type="component" value="Unassembled WGS sequence"/>
</dbReference>
<keyword evidence="1" id="KW-1133">Transmembrane helix</keyword>
<evidence type="ECO:0000313" key="2">
    <source>
        <dbReference type="EMBL" id="PZE15787.1"/>
    </source>
</evidence>